<accession>A0A1M4Y512</accession>
<name>A0A1M4Y512_9ACTN</name>
<protein>
    <submittedName>
        <fullName evidence="1">Uncharacterized protein</fullName>
    </submittedName>
</protein>
<sequence>MKDLLGVGVYDLGLIANPTGQIKDERSSVGLLDGSLPLGQNRWIKAPVFKVKTESKIEA</sequence>
<evidence type="ECO:0000313" key="1">
    <source>
        <dbReference type="EMBL" id="SHF00716.1"/>
    </source>
</evidence>
<reference evidence="2" key="1">
    <citation type="submission" date="2016-11" db="EMBL/GenBank/DDBJ databases">
        <authorList>
            <person name="Varghese N."/>
            <person name="Submissions S."/>
        </authorList>
    </citation>
    <scope>NUCLEOTIDE SEQUENCE [LARGE SCALE GENOMIC DNA]</scope>
    <source>
        <strain evidence="2">DSM 19514</strain>
    </source>
</reference>
<dbReference type="AlphaFoldDB" id="A0A1M4Y512"/>
<evidence type="ECO:0000313" key="2">
    <source>
        <dbReference type="Proteomes" id="UP000184295"/>
    </source>
</evidence>
<organism evidence="1 2">
    <name type="scientific">Ferrithrix thermotolerans DSM 19514</name>
    <dbReference type="NCBI Taxonomy" id="1121881"/>
    <lineage>
        <taxon>Bacteria</taxon>
        <taxon>Bacillati</taxon>
        <taxon>Actinomycetota</taxon>
        <taxon>Acidimicrobiia</taxon>
        <taxon>Acidimicrobiales</taxon>
        <taxon>Acidimicrobiaceae</taxon>
        <taxon>Ferrithrix</taxon>
    </lineage>
</organism>
<proteinExistence type="predicted"/>
<dbReference type="EMBL" id="FQUL01000054">
    <property type="protein sequence ID" value="SHF00716.1"/>
    <property type="molecule type" value="Genomic_DNA"/>
</dbReference>
<dbReference type="Proteomes" id="UP000184295">
    <property type="component" value="Unassembled WGS sequence"/>
</dbReference>
<keyword evidence="2" id="KW-1185">Reference proteome</keyword>
<gene>
    <name evidence="1" type="ORF">SAMN02745225_02238</name>
</gene>